<dbReference type="SUPFAM" id="SSF51338">
    <property type="entry name" value="Composite domain of metallo-dependent hydrolases"/>
    <property type="match status" value="1"/>
</dbReference>
<dbReference type="InterPro" id="IPR050287">
    <property type="entry name" value="MTA/SAH_deaminase"/>
</dbReference>
<evidence type="ECO:0000256" key="1">
    <source>
        <dbReference type="ARBA" id="ARBA00022801"/>
    </source>
</evidence>
<gene>
    <name evidence="3" type="ORF">BKCO1_4800061</name>
</gene>
<keyword evidence="4" id="KW-1185">Reference proteome</keyword>
<evidence type="ECO:0000313" key="3">
    <source>
        <dbReference type="EMBL" id="OJD31422.1"/>
    </source>
</evidence>
<comment type="caution">
    <text evidence="3">The sequence shown here is derived from an EMBL/GenBank/DDBJ whole genome shotgun (WGS) entry which is preliminary data.</text>
</comment>
<dbReference type="Pfam" id="PF01979">
    <property type="entry name" value="Amidohydro_1"/>
    <property type="match status" value="1"/>
</dbReference>
<dbReference type="Proteomes" id="UP000183809">
    <property type="component" value="Unassembled WGS sequence"/>
</dbReference>
<dbReference type="InterPro" id="IPR032466">
    <property type="entry name" value="Metal_Hydrolase"/>
</dbReference>
<accession>A0A1J9QR53</accession>
<dbReference type="OrthoDB" id="194468at2759"/>
<dbReference type="GO" id="GO:0016810">
    <property type="term" value="F:hydrolase activity, acting on carbon-nitrogen (but not peptide) bonds"/>
    <property type="evidence" value="ECO:0007669"/>
    <property type="project" value="InterPro"/>
</dbReference>
<feature type="domain" description="Amidohydrolase-related" evidence="2">
    <location>
        <begin position="58"/>
        <end position="413"/>
    </location>
</feature>
<dbReference type="InterPro" id="IPR006680">
    <property type="entry name" value="Amidohydro-rel"/>
</dbReference>
<protein>
    <submittedName>
        <fullName evidence="3">Cytosine deaminase</fullName>
    </submittedName>
</protein>
<proteinExistence type="predicted"/>
<evidence type="ECO:0000259" key="2">
    <source>
        <dbReference type="Pfam" id="PF01979"/>
    </source>
</evidence>
<dbReference type="PANTHER" id="PTHR43794:SF11">
    <property type="entry name" value="AMIDOHYDROLASE-RELATED DOMAIN-CONTAINING PROTEIN"/>
    <property type="match status" value="1"/>
</dbReference>
<dbReference type="GeneID" id="31016764"/>
<dbReference type="EMBL" id="MNUE01000048">
    <property type="protein sequence ID" value="OJD31422.1"/>
    <property type="molecule type" value="Genomic_DNA"/>
</dbReference>
<dbReference type="RefSeq" id="XP_020127682.1">
    <property type="nucleotide sequence ID" value="XM_020276503.1"/>
</dbReference>
<dbReference type="STRING" id="236234.A0A1J9QR53"/>
<keyword evidence="1" id="KW-0378">Hydrolase</keyword>
<organism evidence="3 4">
    <name type="scientific">Diplodia corticola</name>
    <dbReference type="NCBI Taxonomy" id="236234"/>
    <lineage>
        <taxon>Eukaryota</taxon>
        <taxon>Fungi</taxon>
        <taxon>Dikarya</taxon>
        <taxon>Ascomycota</taxon>
        <taxon>Pezizomycotina</taxon>
        <taxon>Dothideomycetes</taxon>
        <taxon>Dothideomycetes incertae sedis</taxon>
        <taxon>Botryosphaeriales</taxon>
        <taxon>Botryosphaeriaceae</taxon>
        <taxon>Diplodia</taxon>
    </lineage>
</organism>
<dbReference type="InterPro" id="IPR011059">
    <property type="entry name" value="Metal-dep_hydrolase_composite"/>
</dbReference>
<dbReference type="AlphaFoldDB" id="A0A1J9QR53"/>
<dbReference type="Gene3D" id="3.20.20.140">
    <property type="entry name" value="Metal-dependent hydrolases"/>
    <property type="match status" value="1"/>
</dbReference>
<reference evidence="3 4" key="1">
    <citation type="submission" date="2016-10" db="EMBL/GenBank/DDBJ databases">
        <title>Proteomics and genomics reveal pathogen-plant mechanisms compatible with a hemibiotrophic lifestyle of Diplodia corticola.</title>
        <authorList>
            <person name="Fernandes I."/>
            <person name="De Jonge R."/>
            <person name="Van De Peer Y."/>
            <person name="Devreese B."/>
            <person name="Alves A."/>
            <person name="Esteves A.C."/>
        </authorList>
    </citation>
    <scope>NUCLEOTIDE SEQUENCE [LARGE SCALE GENOMIC DNA]</scope>
    <source>
        <strain evidence="3 4">CBS 112549</strain>
    </source>
</reference>
<sequence>MSRIVIRNASILTLDDKDTFLYPATLVIQDDRIVDMFEGEKDTASDTPTTIIDGTDKLVMPGLIDLHFHTSVAKGYNDTLPLWEYLDTVWYPSIRSLTPSTALTAALHSYTTALKSGTTTVNDMYRFLPSLAAAARQTGIRAVLANDVALPAHALDSLATNVAAFHALDESASSPPGRIRVRLGLEWLPLADEPLLAAVAAAQRDLHVGLHIHLCESASEVADAAARFGGRTPVQVFRDAGLLGPRTVAAHCVHLSDADVRILAQTGTHVSFNPGSNAKLANGVARVDALVAAGVNVGLGVDAAECHNSTDMFESMKLGSYVRRAASRDAAVGAAREMLRFATENGARALGLDAGVLEVGRKADVILVDLRRDLMFTPLLREKGKRREMLESHLVFGCNGTAVDTVIVDGRIVVEGRKVLGVDEEQLRRDMDALFEDLVGEMEKQRFDREKAAPQ</sequence>
<dbReference type="Gene3D" id="2.30.40.10">
    <property type="entry name" value="Urease, subunit C, domain 1"/>
    <property type="match status" value="1"/>
</dbReference>
<name>A0A1J9QR53_9PEZI</name>
<dbReference type="SUPFAM" id="SSF51556">
    <property type="entry name" value="Metallo-dependent hydrolases"/>
    <property type="match status" value="1"/>
</dbReference>
<dbReference type="PANTHER" id="PTHR43794">
    <property type="entry name" value="AMINOHYDROLASE SSNA-RELATED"/>
    <property type="match status" value="1"/>
</dbReference>
<evidence type="ECO:0000313" key="4">
    <source>
        <dbReference type="Proteomes" id="UP000183809"/>
    </source>
</evidence>